<dbReference type="PROSITE" id="PS51257">
    <property type="entry name" value="PROKAR_LIPOPROTEIN"/>
    <property type="match status" value="1"/>
</dbReference>
<reference evidence="2" key="1">
    <citation type="submission" date="2022-03" db="EMBL/GenBank/DDBJ databases">
        <title>Genomic Encyclopedia of Type Strains, Phase III (KMG-III): the genomes of soil and plant-associated and newly described type strains.</title>
        <authorList>
            <person name="Whitman W."/>
        </authorList>
    </citation>
    <scope>NUCLEOTIDE SEQUENCE</scope>
    <source>
        <strain evidence="2">ANL 6-2</strain>
    </source>
</reference>
<evidence type="ECO:0000313" key="2">
    <source>
        <dbReference type="EMBL" id="MCP1676878.1"/>
    </source>
</evidence>
<dbReference type="EMBL" id="JALJXV010000011">
    <property type="protein sequence ID" value="MCP1676878.1"/>
    <property type="molecule type" value="Genomic_DNA"/>
</dbReference>
<dbReference type="InterPro" id="IPR007446">
    <property type="entry name" value="PilP"/>
</dbReference>
<dbReference type="RefSeq" id="WP_253484209.1">
    <property type="nucleotide sequence ID" value="NZ_JALJXV010000011.1"/>
</dbReference>
<protein>
    <submittedName>
        <fullName evidence="2">Type IV pilus assembly protein PilP</fullName>
    </submittedName>
</protein>
<accession>A0AAE3KDZ6</accession>
<evidence type="ECO:0000313" key="3">
    <source>
        <dbReference type="Proteomes" id="UP001205843"/>
    </source>
</evidence>
<comment type="caution">
    <text evidence="2">The sequence shown here is derived from an EMBL/GenBank/DDBJ whole genome shotgun (WGS) entry which is preliminary data.</text>
</comment>
<dbReference type="Proteomes" id="UP001205843">
    <property type="component" value="Unassembled WGS sequence"/>
</dbReference>
<sequence>MKALITDRRRSGLLGTLVLAVITTPMLVGCNQTTEDLDNYITSTLARAAPPPDPFEPPRDLPSHSYPVMLERDPFSSLSFVEPRAAPERQEGPTPDLDRAREELEQYPLDALRMAGIIQRDGELWALVRDPQGTVHRVREGNYLGQNHGRIVTISERTVRLEEFVRSGDERWRQRESTLAARE</sequence>
<dbReference type="PIRSF" id="PIRSF016481">
    <property type="entry name" value="Pilus_assembly_PilP"/>
    <property type="match status" value="1"/>
</dbReference>
<name>A0AAE3KDZ6_9GAMM</name>
<organism evidence="2 3">
    <name type="scientific">Natronocella acetinitrilica</name>
    <dbReference type="NCBI Taxonomy" id="414046"/>
    <lineage>
        <taxon>Bacteria</taxon>
        <taxon>Pseudomonadati</taxon>
        <taxon>Pseudomonadota</taxon>
        <taxon>Gammaproteobacteria</taxon>
        <taxon>Chromatiales</taxon>
        <taxon>Ectothiorhodospiraceae</taxon>
        <taxon>Natronocella</taxon>
    </lineage>
</organism>
<dbReference type="Pfam" id="PF04351">
    <property type="entry name" value="PilP"/>
    <property type="match status" value="1"/>
</dbReference>
<dbReference type="AlphaFoldDB" id="A0AAE3KDZ6"/>
<keyword evidence="3" id="KW-1185">Reference proteome</keyword>
<gene>
    <name evidence="2" type="ORF">J2T57_004051</name>
</gene>
<dbReference type="Gene3D" id="2.30.30.830">
    <property type="match status" value="1"/>
</dbReference>
<proteinExistence type="predicted"/>
<feature type="region of interest" description="Disordered" evidence="1">
    <location>
        <begin position="48"/>
        <end position="68"/>
    </location>
</feature>
<evidence type="ECO:0000256" key="1">
    <source>
        <dbReference type="SAM" id="MobiDB-lite"/>
    </source>
</evidence>